<dbReference type="PANTHER" id="PTHR37461">
    <property type="entry name" value="ANTI-SIGMA-K FACTOR RSKA"/>
    <property type="match status" value="1"/>
</dbReference>
<proteinExistence type="predicted"/>
<accession>A0ABV7X9Y2</accession>
<comment type="subcellular location">
    <subcellularLocation>
        <location evidence="2">Cell membrane</location>
    </subcellularLocation>
    <subcellularLocation>
        <location evidence="1">Membrane</location>
        <topology evidence="1">Single-pass membrane protein</topology>
    </subcellularLocation>
</comment>
<gene>
    <name evidence="10" type="ORF">ACFOMD_08695</name>
</gene>
<evidence type="ECO:0000256" key="4">
    <source>
        <dbReference type="ARBA" id="ARBA00022692"/>
    </source>
</evidence>
<feature type="domain" description="Anti-sigma K factor RskA C-terminal" evidence="9">
    <location>
        <begin position="113"/>
        <end position="251"/>
    </location>
</feature>
<name>A0ABV7X9Y2_9SPHN</name>
<evidence type="ECO:0000313" key="10">
    <source>
        <dbReference type="EMBL" id="MFC3712646.1"/>
    </source>
</evidence>
<evidence type="ECO:0000256" key="3">
    <source>
        <dbReference type="ARBA" id="ARBA00022475"/>
    </source>
</evidence>
<evidence type="ECO:0000256" key="5">
    <source>
        <dbReference type="ARBA" id="ARBA00022989"/>
    </source>
</evidence>
<evidence type="ECO:0000256" key="8">
    <source>
        <dbReference type="ARBA" id="ARBA00030803"/>
    </source>
</evidence>
<evidence type="ECO:0000256" key="1">
    <source>
        <dbReference type="ARBA" id="ARBA00004167"/>
    </source>
</evidence>
<protein>
    <recommendedName>
        <fullName evidence="8">Regulator of SigK</fullName>
    </recommendedName>
    <alternativeName>
        <fullName evidence="7">Sigma-K anti-sigma factor RskA</fullName>
    </alternativeName>
</protein>
<dbReference type="EMBL" id="JBHRXV010000006">
    <property type="protein sequence ID" value="MFC3712646.1"/>
    <property type="molecule type" value="Genomic_DNA"/>
</dbReference>
<comment type="caution">
    <text evidence="10">The sequence shown here is derived from an EMBL/GenBank/DDBJ whole genome shotgun (WGS) entry which is preliminary data.</text>
</comment>
<dbReference type="Gene3D" id="1.10.10.1320">
    <property type="entry name" value="Anti-sigma factor, zinc-finger domain"/>
    <property type="match status" value="1"/>
</dbReference>
<evidence type="ECO:0000256" key="7">
    <source>
        <dbReference type="ARBA" id="ARBA00029829"/>
    </source>
</evidence>
<evidence type="ECO:0000256" key="2">
    <source>
        <dbReference type="ARBA" id="ARBA00004236"/>
    </source>
</evidence>
<keyword evidence="5" id="KW-1133">Transmembrane helix</keyword>
<keyword evidence="4" id="KW-0812">Transmembrane</keyword>
<keyword evidence="6" id="KW-0472">Membrane</keyword>
<evidence type="ECO:0000256" key="6">
    <source>
        <dbReference type="ARBA" id="ARBA00023136"/>
    </source>
</evidence>
<dbReference type="InterPro" id="IPR041916">
    <property type="entry name" value="Anti_sigma_zinc_sf"/>
</dbReference>
<keyword evidence="3" id="KW-1003">Cell membrane</keyword>
<dbReference type="PANTHER" id="PTHR37461:SF1">
    <property type="entry name" value="ANTI-SIGMA-K FACTOR RSKA"/>
    <property type="match status" value="1"/>
</dbReference>
<sequence>MSGDGDQDWTEQEALAAEYALGVLDAAERRTAEDLLARDPAFAALVARWQADIEPMVETVAAVAPPADLWSRIDTAIAPAPRAAEQVSYAPVAAEKTGIWSSLAFWRGLSFATAGAAAVFAALLVSPQTAPVPTAATPATGFQQAVTEPMSAAPVTMEGGAALLAASYDPSNRRFIVTPTGDYELKPTQVLELWIIVGDKAPRSLGVIDAGNPKAYAMPGDVRADLAAGATLAVSIEPTGGSPTGGPTGAVIASGKLTQI</sequence>
<dbReference type="Proteomes" id="UP001595615">
    <property type="component" value="Unassembled WGS sequence"/>
</dbReference>
<evidence type="ECO:0000313" key="11">
    <source>
        <dbReference type="Proteomes" id="UP001595615"/>
    </source>
</evidence>
<evidence type="ECO:0000259" key="9">
    <source>
        <dbReference type="Pfam" id="PF10099"/>
    </source>
</evidence>
<keyword evidence="11" id="KW-1185">Reference proteome</keyword>
<dbReference type="Pfam" id="PF10099">
    <property type="entry name" value="RskA_C"/>
    <property type="match status" value="1"/>
</dbReference>
<dbReference type="InterPro" id="IPR051474">
    <property type="entry name" value="Anti-sigma-K/W_factor"/>
</dbReference>
<reference evidence="11" key="1">
    <citation type="journal article" date="2019" name="Int. J. Syst. Evol. Microbiol.">
        <title>The Global Catalogue of Microorganisms (GCM) 10K type strain sequencing project: providing services to taxonomists for standard genome sequencing and annotation.</title>
        <authorList>
            <consortium name="The Broad Institute Genomics Platform"/>
            <consortium name="The Broad Institute Genome Sequencing Center for Infectious Disease"/>
            <person name="Wu L."/>
            <person name="Ma J."/>
        </authorList>
    </citation>
    <scope>NUCLEOTIDE SEQUENCE [LARGE SCALE GENOMIC DNA]</scope>
    <source>
        <strain evidence="11">KCTC 42644</strain>
    </source>
</reference>
<dbReference type="RefSeq" id="WP_380859925.1">
    <property type="nucleotide sequence ID" value="NZ_JBHRXV010000006.1"/>
</dbReference>
<organism evidence="10 11">
    <name type="scientific">Sphingoaurantiacus capsulatus</name>
    <dbReference type="NCBI Taxonomy" id="1771310"/>
    <lineage>
        <taxon>Bacteria</taxon>
        <taxon>Pseudomonadati</taxon>
        <taxon>Pseudomonadota</taxon>
        <taxon>Alphaproteobacteria</taxon>
        <taxon>Sphingomonadales</taxon>
        <taxon>Sphingosinicellaceae</taxon>
        <taxon>Sphingoaurantiacus</taxon>
    </lineage>
</organism>
<dbReference type="InterPro" id="IPR018764">
    <property type="entry name" value="RskA_C"/>
</dbReference>